<feature type="region of interest" description="Disordered" evidence="1">
    <location>
        <begin position="168"/>
        <end position="192"/>
    </location>
</feature>
<evidence type="ECO:0000256" key="1">
    <source>
        <dbReference type="SAM" id="MobiDB-lite"/>
    </source>
</evidence>
<dbReference type="RefSeq" id="WP_308487333.1">
    <property type="nucleotide sequence ID" value="NZ_JAVFCB010000001.1"/>
</dbReference>
<evidence type="ECO:0000259" key="2">
    <source>
        <dbReference type="Pfam" id="PF04480"/>
    </source>
</evidence>
<gene>
    <name evidence="3" type="ORF">RBR11_00505</name>
</gene>
<keyword evidence="4" id="KW-1185">Reference proteome</keyword>
<proteinExistence type="predicted"/>
<feature type="domain" description="DUF559" evidence="2">
    <location>
        <begin position="103"/>
        <end position="161"/>
    </location>
</feature>
<dbReference type="EMBL" id="JAVFCB010000001">
    <property type="protein sequence ID" value="MDQ4212393.1"/>
    <property type="molecule type" value="Genomic_DNA"/>
</dbReference>
<protein>
    <submittedName>
        <fullName evidence="3">DUF559 domain-containing protein</fullName>
    </submittedName>
</protein>
<accession>A0ABU0XBA3</accession>
<name>A0ABU0XBA3_9MICO</name>
<evidence type="ECO:0000313" key="4">
    <source>
        <dbReference type="Proteomes" id="UP001230289"/>
    </source>
</evidence>
<dbReference type="Proteomes" id="UP001230289">
    <property type="component" value="Unassembled WGS sequence"/>
</dbReference>
<reference evidence="3 4" key="1">
    <citation type="submission" date="2023-08" db="EMBL/GenBank/DDBJ databases">
        <title>Microbacterium sp. nov., isolated from a waste landfill.</title>
        <authorList>
            <person name="Wen W."/>
        </authorList>
    </citation>
    <scope>NUCLEOTIDE SEQUENCE [LARGE SCALE GENOMIC DNA]</scope>
    <source>
        <strain evidence="3 4">ASV81</strain>
    </source>
</reference>
<dbReference type="InterPro" id="IPR007569">
    <property type="entry name" value="DUF559"/>
</dbReference>
<dbReference type="Pfam" id="PF04480">
    <property type="entry name" value="DUF559"/>
    <property type="match status" value="1"/>
</dbReference>
<dbReference type="SUPFAM" id="SSF52980">
    <property type="entry name" value="Restriction endonuclease-like"/>
    <property type="match status" value="1"/>
</dbReference>
<comment type="caution">
    <text evidence="3">The sequence shown here is derived from an EMBL/GenBank/DDBJ whole genome shotgun (WGS) entry which is preliminary data.</text>
</comment>
<sequence>MPVAARSCEEPIVNVLFQVAGCLPPADALAIWESAVRRERIDLDVLERVRWRSRAAADLAAAVGCRSDSGPESSFLVLMREIGVDVHQQVWVDGHPLDGLIGRRLGVQIDGYAHHSSPRDRRRDIQADARLAVRGYTILRFDPWQIDNDPHLVQQTVLDAIAQGLHLSPQPRATSGHRARSGVHPTPSPDPA</sequence>
<evidence type="ECO:0000313" key="3">
    <source>
        <dbReference type="EMBL" id="MDQ4212393.1"/>
    </source>
</evidence>
<organism evidence="3 4">
    <name type="scientific">Microbacterium capsulatum</name>
    <dbReference type="NCBI Taxonomy" id="3041921"/>
    <lineage>
        <taxon>Bacteria</taxon>
        <taxon>Bacillati</taxon>
        <taxon>Actinomycetota</taxon>
        <taxon>Actinomycetes</taxon>
        <taxon>Micrococcales</taxon>
        <taxon>Microbacteriaceae</taxon>
        <taxon>Microbacterium</taxon>
    </lineage>
</organism>
<dbReference type="Gene3D" id="3.40.960.10">
    <property type="entry name" value="VSR Endonuclease"/>
    <property type="match status" value="1"/>
</dbReference>
<dbReference type="InterPro" id="IPR011335">
    <property type="entry name" value="Restrct_endonuc-II-like"/>
</dbReference>